<organism evidence="2 3">
    <name type="scientific">Paludibacter propionicigenes (strain DSM 17365 / JCM 13257 / WB4)</name>
    <dbReference type="NCBI Taxonomy" id="694427"/>
    <lineage>
        <taxon>Bacteria</taxon>
        <taxon>Pseudomonadati</taxon>
        <taxon>Bacteroidota</taxon>
        <taxon>Bacteroidia</taxon>
        <taxon>Bacteroidales</taxon>
        <taxon>Paludibacteraceae</taxon>
        <taxon>Paludibacter</taxon>
    </lineage>
</organism>
<evidence type="ECO:0000259" key="1">
    <source>
        <dbReference type="Pfam" id="PF16117"/>
    </source>
</evidence>
<dbReference type="eggNOG" id="COG0558">
    <property type="taxonomic scope" value="Bacteria"/>
</dbReference>
<dbReference type="KEGG" id="ppn:Palpr_2422"/>
<dbReference type="InterPro" id="IPR032269">
    <property type="entry name" value="DUF4833"/>
</dbReference>
<reference evidence="2 3" key="2">
    <citation type="journal article" date="2011" name="Stand. Genomic Sci.">
        <title>Complete genome sequence of Paludibacter propionicigenes type strain (WB4).</title>
        <authorList>
            <person name="Gronow S."/>
            <person name="Munk C."/>
            <person name="Lapidus A."/>
            <person name="Nolan M."/>
            <person name="Lucas S."/>
            <person name="Hammon N."/>
            <person name="Deshpande S."/>
            <person name="Cheng J.F."/>
            <person name="Tapia R."/>
            <person name="Han C."/>
            <person name="Goodwin L."/>
            <person name="Pitluck S."/>
            <person name="Liolios K."/>
            <person name="Ivanova N."/>
            <person name="Mavromatis K."/>
            <person name="Mikhailova N."/>
            <person name="Pati A."/>
            <person name="Chen A."/>
            <person name="Palaniappan K."/>
            <person name="Land M."/>
            <person name="Hauser L."/>
            <person name="Chang Y.J."/>
            <person name="Jeffries C.D."/>
            <person name="Brambilla E."/>
            <person name="Rohde M."/>
            <person name="Goker M."/>
            <person name="Detter J.C."/>
            <person name="Woyke T."/>
            <person name="Bristow J."/>
            <person name="Eisen J.A."/>
            <person name="Markowitz V."/>
            <person name="Hugenholtz P."/>
            <person name="Kyrpides N.C."/>
            <person name="Klenk H.P."/>
        </authorList>
    </citation>
    <scope>NUCLEOTIDE SEQUENCE [LARGE SCALE GENOMIC DNA]</scope>
    <source>
        <strain evidence="3">DSM 17365 / JCM 13257 / WB4</strain>
    </source>
</reference>
<protein>
    <recommendedName>
        <fullName evidence="1">DUF4833 domain-containing protein</fullName>
    </recommendedName>
</protein>
<evidence type="ECO:0000313" key="3">
    <source>
        <dbReference type="Proteomes" id="UP000008718"/>
    </source>
</evidence>
<name>E4T760_PALPW</name>
<dbReference type="AlphaFoldDB" id="E4T760"/>
<dbReference type="Pfam" id="PF16117">
    <property type="entry name" value="DUF4833"/>
    <property type="match status" value="1"/>
</dbReference>
<dbReference type="HOGENOM" id="CLU_104172_0_0_10"/>
<proteinExistence type="predicted"/>
<gene>
    <name evidence="2" type="ordered locus">Palpr_2422</name>
</gene>
<evidence type="ECO:0000313" key="2">
    <source>
        <dbReference type="EMBL" id="ADQ80554.1"/>
    </source>
</evidence>
<dbReference type="OrthoDB" id="9785831at2"/>
<dbReference type="EMBL" id="CP002345">
    <property type="protein sequence ID" value="ADQ80554.1"/>
    <property type="molecule type" value="Genomic_DNA"/>
</dbReference>
<dbReference type="Proteomes" id="UP000008718">
    <property type="component" value="Chromosome"/>
</dbReference>
<dbReference type="RefSeq" id="WP_013445923.1">
    <property type="nucleotide sequence ID" value="NC_014734.1"/>
</dbReference>
<accession>E4T760</accession>
<keyword evidence="3" id="KW-1185">Reference proteome</keyword>
<dbReference type="STRING" id="694427.Palpr_2422"/>
<sequence length="192" mass="22143">MFLRLSSAAIKSIFLSRYFAFLSILLVSNLCFGNNHESYPVPQKTNKLLFYLQRSHNKNTIVYELNTLADGTIDVKNPIKVSWIRFEEGGKRAELSFIQRRAFGVKCRLADKSDNSFIVQFNNFNKRDIRLVKTATGTYCALMKIDNETAELEDVYIKAENNAIGLPISFKYMDVYGISQKDRKPVYERITL</sequence>
<reference key="1">
    <citation type="submission" date="2010-11" db="EMBL/GenBank/DDBJ databases">
        <title>The complete genome of Paludibacter propionicigenes DSM 17365.</title>
        <authorList>
            <consortium name="US DOE Joint Genome Institute (JGI-PGF)"/>
            <person name="Lucas S."/>
            <person name="Copeland A."/>
            <person name="Lapidus A."/>
            <person name="Bruce D."/>
            <person name="Goodwin L."/>
            <person name="Pitluck S."/>
            <person name="Kyrpides N."/>
            <person name="Mavromatis K."/>
            <person name="Ivanova N."/>
            <person name="Munk A.C."/>
            <person name="Brettin T."/>
            <person name="Detter J.C."/>
            <person name="Han C."/>
            <person name="Tapia R."/>
            <person name="Land M."/>
            <person name="Hauser L."/>
            <person name="Markowitz V."/>
            <person name="Cheng J.-F."/>
            <person name="Hugenholtz P."/>
            <person name="Woyke T."/>
            <person name="Wu D."/>
            <person name="Gronow S."/>
            <person name="Wellnitz S."/>
            <person name="Brambilla E."/>
            <person name="Klenk H.-P."/>
            <person name="Eisen J.A."/>
        </authorList>
    </citation>
    <scope>NUCLEOTIDE SEQUENCE</scope>
    <source>
        <strain>WB4</strain>
    </source>
</reference>
<feature type="domain" description="DUF4833" evidence="1">
    <location>
        <begin position="50"/>
        <end position="189"/>
    </location>
</feature>